<organism evidence="4 5">
    <name type="scientific">Pseudogymnoascus verrucosus</name>
    <dbReference type="NCBI Taxonomy" id="342668"/>
    <lineage>
        <taxon>Eukaryota</taxon>
        <taxon>Fungi</taxon>
        <taxon>Dikarya</taxon>
        <taxon>Ascomycota</taxon>
        <taxon>Pezizomycotina</taxon>
        <taxon>Leotiomycetes</taxon>
        <taxon>Thelebolales</taxon>
        <taxon>Thelebolaceae</taxon>
        <taxon>Pseudogymnoascus</taxon>
    </lineage>
</organism>
<dbReference type="STRING" id="342668.A0A1B8GKV4"/>
<dbReference type="InterPro" id="IPR051478">
    <property type="entry name" value="Beta-lactamase-like_AB/R"/>
</dbReference>
<evidence type="ECO:0000313" key="5">
    <source>
        <dbReference type="Proteomes" id="UP000091956"/>
    </source>
</evidence>
<feature type="domain" description="Beta-lactamase-like ARB-00930-like C-terminal" evidence="3">
    <location>
        <begin position="441"/>
        <end position="574"/>
    </location>
</feature>
<dbReference type="Gene3D" id="3.40.710.10">
    <property type="entry name" value="DD-peptidase/beta-lactamase superfamily"/>
    <property type="match status" value="1"/>
</dbReference>
<name>A0A1B8GKV4_9PEZI</name>
<sequence length="575" mass="61104">MHLSNTISLAFSLLLAESALAEYHPCVLIGPDVPIPKAVSSTSAFKDGIVSMKKAISDAISSGVTSYGDMDASSTSFSLEIYSLHEEEPLFTYHYDAPGLADSTDGVKKIDSDSIYRLGSISKLLTVYTFLATVGDVSFNERVTKYIPELAEYVAQHRGDDEIDFIYWDSITIGSLTSQLSGMPAQLAGSPGTDEALKAGLPPGVPLPVYDPVPENITDTNCPNPYGVPCDRAGILGSINFQHPALAPSWGPSYSNTAYSLLAFALETMTNGSFPDLLTSEVIDPLGLKSTYYSNAPLDQGVVPHNAAVSQYTVDILSGGPAGGFYSSTNDMRKIGQAILNSTLLPPAQTRRWLKPLTFTANDGALVGAPWEIYKAPLAERSVWMYTKGGDVGAYSINIILLPDFGIGVTYLSAGDDTLAVKDVINDIVVAIGVPAFEKAAKEEATNVYAGTYKRAGSNDTLVISVDANPGLLVTQFIINGTDAAKGFLAVGDQIRLTPSGLVSKGGARVGFRSVLTRKPIPEGAFVRNCVDWFSVGGTPIGGVSMDEFVAKVNGDGTRALEIEARGWRVSYSRV</sequence>
<evidence type="ECO:0000256" key="1">
    <source>
        <dbReference type="SAM" id="SignalP"/>
    </source>
</evidence>
<evidence type="ECO:0000313" key="4">
    <source>
        <dbReference type="EMBL" id="OBT96416.1"/>
    </source>
</evidence>
<gene>
    <name evidence="4" type="ORF">VE01_05703</name>
</gene>
<feature type="signal peptide" evidence="1">
    <location>
        <begin position="1"/>
        <end position="21"/>
    </location>
</feature>
<reference evidence="4 5" key="1">
    <citation type="submission" date="2016-03" db="EMBL/GenBank/DDBJ databases">
        <title>Comparative genomics of Pseudogymnoascus destructans, the fungus causing white-nose syndrome of bats.</title>
        <authorList>
            <person name="Palmer J.M."/>
            <person name="Drees K.P."/>
            <person name="Foster J.T."/>
            <person name="Lindner D.L."/>
        </authorList>
    </citation>
    <scope>NUCLEOTIDE SEQUENCE [LARGE SCALE GENOMIC DNA]</scope>
    <source>
        <strain evidence="4 5">UAMH 10579</strain>
    </source>
</reference>
<dbReference type="RefSeq" id="XP_018130149.1">
    <property type="nucleotide sequence ID" value="XM_018275164.2"/>
</dbReference>
<dbReference type="OrthoDB" id="10250282at2759"/>
<feature type="chain" id="PRO_5008608698" evidence="1">
    <location>
        <begin position="22"/>
        <end position="575"/>
    </location>
</feature>
<dbReference type="PANTHER" id="PTHR22935">
    <property type="entry name" value="PENICILLIN-BINDING PROTEIN"/>
    <property type="match status" value="1"/>
</dbReference>
<dbReference type="Proteomes" id="UP000091956">
    <property type="component" value="Unassembled WGS sequence"/>
</dbReference>
<evidence type="ECO:0000259" key="2">
    <source>
        <dbReference type="Pfam" id="PF00144"/>
    </source>
</evidence>
<dbReference type="EMBL" id="KV460228">
    <property type="protein sequence ID" value="OBT96416.1"/>
    <property type="molecule type" value="Genomic_DNA"/>
</dbReference>
<keyword evidence="5" id="KW-1185">Reference proteome</keyword>
<dbReference type="Pfam" id="PF00144">
    <property type="entry name" value="Beta-lactamase"/>
    <property type="match status" value="1"/>
</dbReference>
<proteinExistence type="predicted"/>
<dbReference type="PANTHER" id="PTHR22935:SF97">
    <property type="entry name" value="BETA-LACTAMASE-RELATED DOMAIN-CONTAINING PROTEIN"/>
    <property type="match status" value="1"/>
</dbReference>
<evidence type="ECO:0000259" key="3">
    <source>
        <dbReference type="Pfam" id="PF26335"/>
    </source>
</evidence>
<dbReference type="SUPFAM" id="SSF56601">
    <property type="entry name" value="beta-lactamase/transpeptidase-like"/>
    <property type="match status" value="1"/>
</dbReference>
<dbReference type="InterPro" id="IPR012338">
    <property type="entry name" value="Beta-lactam/transpept-like"/>
</dbReference>
<dbReference type="GeneID" id="28839089"/>
<dbReference type="AlphaFoldDB" id="A0A1B8GKV4"/>
<feature type="domain" description="Beta-lactamase-related" evidence="2">
    <location>
        <begin position="95"/>
        <end position="419"/>
    </location>
</feature>
<dbReference type="InterPro" id="IPR001466">
    <property type="entry name" value="Beta-lactam-related"/>
</dbReference>
<accession>A0A1B8GKV4</accession>
<keyword evidence="1" id="KW-0732">Signal</keyword>
<dbReference type="InterPro" id="IPR058664">
    <property type="entry name" value="ARB_00930-like_C"/>
</dbReference>
<protein>
    <submittedName>
        <fullName evidence="4">Uncharacterized protein</fullName>
    </submittedName>
</protein>
<dbReference type="Pfam" id="PF26335">
    <property type="entry name" value="ARB_00930_C"/>
    <property type="match status" value="1"/>
</dbReference>
<reference evidence="5" key="2">
    <citation type="journal article" date="2018" name="Nat. Commun.">
        <title>Extreme sensitivity to ultraviolet light in the fungal pathogen causing white-nose syndrome of bats.</title>
        <authorList>
            <person name="Palmer J.M."/>
            <person name="Drees K.P."/>
            <person name="Foster J.T."/>
            <person name="Lindner D.L."/>
        </authorList>
    </citation>
    <scope>NUCLEOTIDE SEQUENCE [LARGE SCALE GENOMIC DNA]</scope>
    <source>
        <strain evidence="5">UAMH 10579</strain>
    </source>
</reference>